<evidence type="ECO:0000256" key="2">
    <source>
        <dbReference type="ARBA" id="ARBA00023315"/>
    </source>
</evidence>
<dbReference type="GO" id="GO:0016747">
    <property type="term" value="F:acyltransferase activity, transferring groups other than amino-acyl groups"/>
    <property type="evidence" value="ECO:0007669"/>
    <property type="project" value="InterPro"/>
</dbReference>
<name>A0A9W8YMP5_9PEZI</name>
<dbReference type="Proteomes" id="UP001140453">
    <property type="component" value="Unassembled WGS sequence"/>
</dbReference>
<dbReference type="Pfam" id="PF00583">
    <property type="entry name" value="Acetyltransf_1"/>
    <property type="match status" value="1"/>
</dbReference>
<comment type="caution">
    <text evidence="4">The sequence shown here is derived from an EMBL/GenBank/DDBJ whole genome shotgun (WGS) entry which is preliminary data.</text>
</comment>
<keyword evidence="2" id="KW-0012">Acyltransferase</keyword>
<dbReference type="PANTHER" id="PTHR43877">
    <property type="entry name" value="AMINOALKYLPHOSPHONATE N-ACETYLTRANSFERASE-RELATED-RELATED"/>
    <property type="match status" value="1"/>
</dbReference>
<dbReference type="EMBL" id="JAPEVB010000006">
    <property type="protein sequence ID" value="KAJ4386883.1"/>
    <property type="molecule type" value="Genomic_DNA"/>
</dbReference>
<proteinExistence type="predicted"/>
<dbReference type="InterPro" id="IPR016181">
    <property type="entry name" value="Acyl_CoA_acyltransferase"/>
</dbReference>
<sequence>MASRPEQPDTRNGAHLSRATLADAPALQAMVNAAYTKYIPRIGRPPAPMNTDYAALIASSAEYDVHVLRAGPDSDAVVGAIILADHAHDDAVHVDNLVVDPAAQGRGYGRVLMDVAEVYAREKGRSALTLHTNEKMVENLGIYAKMGFVEVERRVEDGYHRVYFRKTLAVDLHS</sequence>
<gene>
    <name evidence="4" type="ORF">N0V93_009782</name>
</gene>
<dbReference type="CDD" id="cd04301">
    <property type="entry name" value="NAT_SF"/>
    <property type="match status" value="1"/>
</dbReference>
<evidence type="ECO:0000259" key="3">
    <source>
        <dbReference type="PROSITE" id="PS51186"/>
    </source>
</evidence>
<protein>
    <recommendedName>
        <fullName evidence="3">N-acetyltransferase domain-containing protein</fullName>
    </recommendedName>
</protein>
<reference evidence="4" key="1">
    <citation type="submission" date="2022-10" db="EMBL/GenBank/DDBJ databases">
        <title>Tapping the CABI collections for fungal endophytes: first genome assemblies for Collariella, Neodidymelliopsis, Ascochyta clinopodiicola, Didymella pomorum, Didymosphaeria variabile, Neocosmospora piperis and Neocucurbitaria cava.</title>
        <authorList>
            <person name="Hill R."/>
        </authorList>
    </citation>
    <scope>NUCLEOTIDE SEQUENCE</scope>
    <source>
        <strain evidence="4">IMI 355082</strain>
    </source>
</reference>
<feature type="domain" description="N-acetyltransferase" evidence="3">
    <location>
        <begin position="14"/>
        <end position="169"/>
    </location>
</feature>
<organism evidence="4 5">
    <name type="scientific">Gnomoniopsis smithogilvyi</name>
    <dbReference type="NCBI Taxonomy" id="1191159"/>
    <lineage>
        <taxon>Eukaryota</taxon>
        <taxon>Fungi</taxon>
        <taxon>Dikarya</taxon>
        <taxon>Ascomycota</taxon>
        <taxon>Pezizomycotina</taxon>
        <taxon>Sordariomycetes</taxon>
        <taxon>Sordariomycetidae</taxon>
        <taxon>Diaporthales</taxon>
        <taxon>Gnomoniaceae</taxon>
        <taxon>Gnomoniopsis</taxon>
    </lineage>
</organism>
<dbReference type="AlphaFoldDB" id="A0A9W8YMP5"/>
<accession>A0A9W8YMP5</accession>
<dbReference type="OrthoDB" id="329272at2759"/>
<dbReference type="InterPro" id="IPR000182">
    <property type="entry name" value="GNAT_dom"/>
</dbReference>
<dbReference type="InterPro" id="IPR050832">
    <property type="entry name" value="Bact_Acetyltransf"/>
</dbReference>
<dbReference type="PROSITE" id="PS51186">
    <property type="entry name" value="GNAT"/>
    <property type="match status" value="1"/>
</dbReference>
<keyword evidence="5" id="KW-1185">Reference proteome</keyword>
<evidence type="ECO:0000313" key="5">
    <source>
        <dbReference type="Proteomes" id="UP001140453"/>
    </source>
</evidence>
<dbReference type="Gene3D" id="3.40.630.30">
    <property type="match status" value="1"/>
</dbReference>
<evidence type="ECO:0000256" key="1">
    <source>
        <dbReference type="ARBA" id="ARBA00022679"/>
    </source>
</evidence>
<dbReference type="SUPFAM" id="SSF55729">
    <property type="entry name" value="Acyl-CoA N-acyltransferases (Nat)"/>
    <property type="match status" value="1"/>
</dbReference>
<keyword evidence="1" id="KW-0808">Transferase</keyword>
<dbReference type="PANTHER" id="PTHR43877:SF2">
    <property type="entry name" value="AMINOALKYLPHOSPHONATE N-ACETYLTRANSFERASE-RELATED"/>
    <property type="match status" value="1"/>
</dbReference>
<evidence type="ECO:0000313" key="4">
    <source>
        <dbReference type="EMBL" id="KAJ4386883.1"/>
    </source>
</evidence>